<feature type="disulfide bond" evidence="6">
    <location>
        <begin position="214"/>
        <end position="224"/>
    </location>
</feature>
<feature type="disulfide bond" evidence="5">
    <location>
        <begin position="97"/>
        <end position="106"/>
    </location>
</feature>
<comment type="caution">
    <text evidence="6">Lacks conserved residue(s) required for the propagation of feature annotation.</text>
</comment>
<dbReference type="SMART" id="SM00202">
    <property type="entry name" value="SR"/>
    <property type="match status" value="1"/>
</dbReference>
<protein>
    <submittedName>
        <fullName evidence="9">Uncharacterized protein</fullName>
    </submittedName>
</protein>
<evidence type="ECO:0000313" key="9">
    <source>
        <dbReference type="EMBL" id="CAG2228162.1"/>
    </source>
</evidence>
<accession>A0A8S3T9J2</accession>
<reference evidence="9" key="1">
    <citation type="submission" date="2021-03" db="EMBL/GenBank/DDBJ databases">
        <authorList>
            <person name="Bekaert M."/>
        </authorList>
    </citation>
    <scope>NUCLEOTIDE SEQUENCE</scope>
</reference>
<proteinExistence type="predicted"/>
<comment type="caution">
    <text evidence="9">The sequence shown here is derived from an EMBL/GenBank/DDBJ whole genome shotgun (WGS) entry which is preliminary data.</text>
</comment>
<name>A0A8S3T9J2_MYTED</name>
<dbReference type="PANTHER" id="PTHR48071">
    <property type="entry name" value="SRCR DOMAIN-CONTAINING PROTEIN"/>
    <property type="match status" value="1"/>
</dbReference>
<dbReference type="AlphaFoldDB" id="A0A8S3T9J2"/>
<organism evidence="9 10">
    <name type="scientific">Mytilus edulis</name>
    <name type="common">Blue mussel</name>
    <dbReference type="NCBI Taxonomy" id="6550"/>
    <lineage>
        <taxon>Eukaryota</taxon>
        <taxon>Metazoa</taxon>
        <taxon>Spiralia</taxon>
        <taxon>Lophotrochozoa</taxon>
        <taxon>Mollusca</taxon>
        <taxon>Bivalvia</taxon>
        <taxon>Autobranchia</taxon>
        <taxon>Pteriomorphia</taxon>
        <taxon>Mytilida</taxon>
        <taxon>Mytiloidea</taxon>
        <taxon>Mytilidae</taxon>
        <taxon>Mytilinae</taxon>
        <taxon>Mytilus</taxon>
    </lineage>
</organism>
<evidence type="ECO:0000256" key="2">
    <source>
        <dbReference type="ARBA" id="ARBA00022737"/>
    </source>
</evidence>
<dbReference type="Proteomes" id="UP000683360">
    <property type="component" value="Unassembled WGS sequence"/>
</dbReference>
<dbReference type="FunFam" id="3.10.250.10:FF:000011">
    <property type="entry name" value="Scavenger receptor class A member 5"/>
    <property type="match status" value="1"/>
</dbReference>
<keyword evidence="4" id="KW-0325">Glycoprotein</keyword>
<dbReference type="FunFam" id="2.10.25.10:FF:000095">
    <property type="entry name" value="Notch, isoform B"/>
    <property type="match status" value="1"/>
</dbReference>
<dbReference type="OrthoDB" id="283575at2759"/>
<evidence type="ECO:0000256" key="6">
    <source>
        <dbReference type="PROSITE-ProRule" id="PRU00196"/>
    </source>
</evidence>
<dbReference type="SMART" id="SM00181">
    <property type="entry name" value="EGF"/>
    <property type="match status" value="2"/>
</dbReference>
<dbReference type="PRINTS" id="PR00258">
    <property type="entry name" value="SPERACTRCPTR"/>
</dbReference>
<keyword evidence="10" id="KW-1185">Reference proteome</keyword>
<keyword evidence="2" id="KW-0677">Repeat</keyword>
<evidence type="ECO:0000259" key="8">
    <source>
        <dbReference type="PROSITE" id="PS50287"/>
    </source>
</evidence>
<dbReference type="InterPro" id="IPR036772">
    <property type="entry name" value="SRCR-like_dom_sf"/>
</dbReference>
<dbReference type="Gene3D" id="2.10.25.10">
    <property type="entry name" value="Laminin"/>
    <property type="match status" value="1"/>
</dbReference>
<evidence type="ECO:0000313" key="10">
    <source>
        <dbReference type="Proteomes" id="UP000683360"/>
    </source>
</evidence>
<evidence type="ECO:0000256" key="5">
    <source>
        <dbReference type="PROSITE-ProRule" id="PRU00076"/>
    </source>
</evidence>
<dbReference type="SUPFAM" id="SSF57196">
    <property type="entry name" value="EGF/Laminin"/>
    <property type="match status" value="1"/>
</dbReference>
<dbReference type="InterPro" id="IPR001190">
    <property type="entry name" value="SRCR"/>
</dbReference>
<evidence type="ECO:0000256" key="3">
    <source>
        <dbReference type="ARBA" id="ARBA00023157"/>
    </source>
</evidence>
<sequence>MPEHVSMWMRLMHVCQSGYLGKRCEEDSCSRLSCRNGGTKRKEGTTCRCLCRTDTPVILRRFDIHKYVIIVTRCWSSPCRNGGTCTVTSNGQFSCRCPSAITGTYCERTPCSSTSCTFGPCVHYGVAAWCLCSSGYDGNKEICQKSRGIRIVGSNPKRGRLEVYHSGKWGTVCDDDFGSNDAYVACARLGFRRSGSFYTAAGGSGTIWLDNMGCRGYESSLSSCKHNGWASHNCAHSEDVGVECS</sequence>
<gene>
    <name evidence="9" type="ORF">MEDL_41090</name>
</gene>
<dbReference type="PROSITE" id="PS50287">
    <property type="entry name" value="SRCR_2"/>
    <property type="match status" value="1"/>
</dbReference>
<dbReference type="GO" id="GO:0016020">
    <property type="term" value="C:membrane"/>
    <property type="evidence" value="ECO:0007669"/>
    <property type="project" value="InterPro"/>
</dbReference>
<dbReference type="PROSITE" id="PS00420">
    <property type="entry name" value="SRCR_1"/>
    <property type="match status" value="1"/>
</dbReference>
<dbReference type="EMBL" id="CAJPWZ010001989">
    <property type="protein sequence ID" value="CAG2228162.1"/>
    <property type="molecule type" value="Genomic_DNA"/>
</dbReference>
<feature type="domain" description="EGF-like" evidence="7">
    <location>
        <begin position="70"/>
        <end position="107"/>
    </location>
</feature>
<dbReference type="PANTHER" id="PTHR48071:SF18">
    <property type="entry name" value="DELETED IN MALIGNANT BRAIN TUMORS 1 PROTEIN-RELATED"/>
    <property type="match status" value="1"/>
</dbReference>
<feature type="domain" description="SRCR" evidence="8">
    <location>
        <begin position="149"/>
        <end position="245"/>
    </location>
</feature>
<keyword evidence="3 6" id="KW-1015">Disulfide bond</keyword>
<dbReference type="PROSITE" id="PS00022">
    <property type="entry name" value="EGF_1"/>
    <property type="match status" value="1"/>
</dbReference>
<evidence type="ECO:0000256" key="1">
    <source>
        <dbReference type="ARBA" id="ARBA00022536"/>
    </source>
</evidence>
<evidence type="ECO:0000259" key="7">
    <source>
        <dbReference type="PROSITE" id="PS50026"/>
    </source>
</evidence>
<evidence type="ECO:0000256" key="4">
    <source>
        <dbReference type="ARBA" id="ARBA00023180"/>
    </source>
</evidence>
<dbReference type="InterPro" id="IPR000742">
    <property type="entry name" value="EGF"/>
</dbReference>
<keyword evidence="1 5" id="KW-0245">EGF-like domain</keyword>
<dbReference type="Gene3D" id="3.10.250.10">
    <property type="entry name" value="SRCR-like domain"/>
    <property type="match status" value="1"/>
</dbReference>
<dbReference type="PROSITE" id="PS50026">
    <property type="entry name" value="EGF_3"/>
    <property type="match status" value="1"/>
</dbReference>
<dbReference type="SUPFAM" id="SSF56487">
    <property type="entry name" value="SRCR-like"/>
    <property type="match status" value="1"/>
</dbReference>
<dbReference type="Pfam" id="PF00530">
    <property type="entry name" value="SRCR"/>
    <property type="match status" value="1"/>
</dbReference>